<reference evidence="2" key="1">
    <citation type="submission" date="2020-05" db="EMBL/GenBank/DDBJ databases">
        <authorList>
            <person name="Chiriac C."/>
            <person name="Salcher M."/>
            <person name="Ghai R."/>
            <person name="Kavagutti S V."/>
        </authorList>
    </citation>
    <scope>NUCLEOTIDE SEQUENCE</scope>
</reference>
<evidence type="ECO:0000259" key="1">
    <source>
        <dbReference type="Pfam" id="PF04230"/>
    </source>
</evidence>
<name>A0A6J6M5A9_9ZZZZ</name>
<feature type="domain" description="Polysaccharide pyruvyl transferase" evidence="1">
    <location>
        <begin position="18"/>
        <end position="343"/>
    </location>
</feature>
<sequence length="412" mass="44136">MEMSARRVSIVGAALSANKGAAAMVETVVARLPEYVGPVQFNLLTTYPSADRERLPPHADVRVVGLEPIRLASVEIPVALLAFVARKLHLPLGWVRTRASRAILDSDVVVDVAGISFADGRGVPIVVYNTLMTGLGLLLGVPTVKAAQALGPFKGRLNHFLAMRVLPAVAMVCARGAATRAHLDTLGLKNVVDVSDLAFSLDEATHLPADIERQLSAITGNFVTVMPSSVVKGIYEKSGGDYVEAVMRLVRSLRRETELNVVIVPHSYRIGHGEGRMNDGPVCQEVAQKCSDDDGVVGIDADLSAGELRHIVSRGSVLVTSRFHAMISGLATATPTVVVGWSHKYKEVLSDFGLEDYGFDARALDDSSVIVRKVQEAIAHRDSLVTQIRSGLPAVKDRSARNFSVIADVIAK</sequence>
<organism evidence="2">
    <name type="scientific">freshwater metagenome</name>
    <dbReference type="NCBI Taxonomy" id="449393"/>
    <lineage>
        <taxon>unclassified sequences</taxon>
        <taxon>metagenomes</taxon>
        <taxon>ecological metagenomes</taxon>
    </lineage>
</organism>
<proteinExistence type="predicted"/>
<protein>
    <submittedName>
        <fullName evidence="2">Unannotated protein</fullName>
    </submittedName>
</protein>
<evidence type="ECO:0000313" key="2">
    <source>
        <dbReference type="EMBL" id="CAB4667935.1"/>
    </source>
</evidence>
<accession>A0A6J6M5A9</accession>
<dbReference type="EMBL" id="CAEZWE010000123">
    <property type="protein sequence ID" value="CAB4667935.1"/>
    <property type="molecule type" value="Genomic_DNA"/>
</dbReference>
<dbReference type="InterPro" id="IPR007345">
    <property type="entry name" value="Polysacch_pyruvyl_Trfase"/>
</dbReference>
<dbReference type="Pfam" id="PF04230">
    <property type="entry name" value="PS_pyruv_trans"/>
    <property type="match status" value="1"/>
</dbReference>
<dbReference type="PANTHER" id="PTHR36836:SF1">
    <property type="entry name" value="COLANIC ACID BIOSYNTHESIS PROTEIN WCAK"/>
    <property type="match status" value="1"/>
</dbReference>
<dbReference type="PANTHER" id="PTHR36836">
    <property type="entry name" value="COLANIC ACID BIOSYNTHESIS PROTEIN WCAK"/>
    <property type="match status" value="1"/>
</dbReference>
<dbReference type="AlphaFoldDB" id="A0A6J6M5A9"/>
<gene>
    <name evidence="2" type="ORF">UFOPK2169_01801</name>
</gene>